<feature type="region of interest" description="Disordered" evidence="1">
    <location>
        <begin position="31"/>
        <end position="70"/>
    </location>
</feature>
<dbReference type="OrthoDB" id="3749849at2759"/>
<dbReference type="EMBL" id="MU002588">
    <property type="protein sequence ID" value="KAF2785977.1"/>
    <property type="molecule type" value="Genomic_DNA"/>
</dbReference>
<gene>
    <name evidence="3" type="ORF">K505DRAFT_368628</name>
</gene>
<accession>A0A6A6WQ49</accession>
<feature type="chain" id="PRO_5025639538" evidence="2">
    <location>
        <begin position="20"/>
        <end position="70"/>
    </location>
</feature>
<keyword evidence="2" id="KW-0732">Signal</keyword>
<name>A0A6A6WQ49_9PLEO</name>
<evidence type="ECO:0000313" key="3">
    <source>
        <dbReference type="EMBL" id="KAF2785977.1"/>
    </source>
</evidence>
<dbReference type="AlphaFoldDB" id="A0A6A6WQ49"/>
<proteinExistence type="predicted"/>
<evidence type="ECO:0000313" key="4">
    <source>
        <dbReference type="Proteomes" id="UP000799757"/>
    </source>
</evidence>
<feature type="compositionally biased region" description="Basic and acidic residues" evidence="1">
    <location>
        <begin position="44"/>
        <end position="56"/>
    </location>
</feature>
<protein>
    <submittedName>
        <fullName evidence="3">Uncharacterized protein</fullName>
    </submittedName>
</protein>
<sequence>MRTTHLAFFIAALAGSVLALPTAISAAEISRPRSPAPNVVKHNYGREADAEFDRPRSPAPNVVKHNYNEN</sequence>
<reference evidence="3" key="1">
    <citation type="journal article" date="2020" name="Stud. Mycol.">
        <title>101 Dothideomycetes genomes: a test case for predicting lifestyles and emergence of pathogens.</title>
        <authorList>
            <person name="Haridas S."/>
            <person name="Albert R."/>
            <person name="Binder M."/>
            <person name="Bloem J."/>
            <person name="Labutti K."/>
            <person name="Salamov A."/>
            <person name="Andreopoulos B."/>
            <person name="Baker S."/>
            <person name="Barry K."/>
            <person name="Bills G."/>
            <person name="Bluhm B."/>
            <person name="Cannon C."/>
            <person name="Castanera R."/>
            <person name="Culley D."/>
            <person name="Daum C."/>
            <person name="Ezra D."/>
            <person name="Gonzalez J."/>
            <person name="Henrissat B."/>
            <person name="Kuo A."/>
            <person name="Liang C."/>
            <person name="Lipzen A."/>
            <person name="Lutzoni F."/>
            <person name="Magnuson J."/>
            <person name="Mondo S."/>
            <person name="Nolan M."/>
            <person name="Ohm R."/>
            <person name="Pangilinan J."/>
            <person name="Park H.-J."/>
            <person name="Ramirez L."/>
            <person name="Alfaro M."/>
            <person name="Sun H."/>
            <person name="Tritt A."/>
            <person name="Yoshinaga Y."/>
            <person name="Zwiers L.-H."/>
            <person name="Turgeon B."/>
            <person name="Goodwin S."/>
            <person name="Spatafora J."/>
            <person name="Crous P."/>
            <person name="Grigoriev I."/>
        </authorList>
    </citation>
    <scope>NUCLEOTIDE SEQUENCE</scope>
    <source>
        <strain evidence="3">CBS 109.77</strain>
    </source>
</reference>
<evidence type="ECO:0000256" key="1">
    <source>
        <dbReference type="SAM" id="MobiDB-lite"/>
    </source>
</evidence>
<organism evidence="3 4">
    <name type="scientific">Melanomma pulvis-pyrius CBS 109.77</name>
    <dbReference type="NCBI Taxonomy" id="1314802"/>
    <lineage>
        <taxon>Eukaryota</taxon>
        <taxon>Fungi</taxon>
        <taxon>Dikarya</taxon>
        <taxon>Ascomycota</taxon>
        <taxon>Pezizomycotina</taxon>
        <taxon>Dothideomycetes</taxon>
        <taxon>Pleosporomycetidae</taxon>
        <taxon>Pleosporales</taxon>
        <taxon>Melanommataceae</taxon>
        <taxon>Melanomma</taxon>
    </lineage>
</organism>
<dbReference type="Proteomes" id="UP000799757">
    <property type="component" value="Unassembled WGS sequence"/>
</dbReference>
<feature type="signal peptide" evidence="2">
    <location>
        <begin position="1"/>
        <end position="19"/>
    </location>
</feature>
<keyword evidence="4" id="KW-1185">Reference proteome</keyword>
<evidence type="ECO:0000256" key="2">
    <source>
        <dbReference type="SAM" id="SignalP"/>
    </source>
</evidence>